<gene>
    <name evidence="2" type="ORF">CHARACLAT_030570</name>
</gene>
<feature type="compositionally biased region" description="Basic and acidic residues" evidence="1">
    <location>
        <begin position="35"/>
        <end position="52"/>
    </location>
</feature>
<reference evidence="2 3" key="1">
    <citation type="submission" date="2021-06" db="EMBL/GenBank/DDBJ databases">
        <authorList>
            <person name="Palmer J.M."/>
        </authorList>
    </citation>
    <scope>NUCLEOTIDE SEQUENCE [LARGE SCALE GENOMIC DNA]</scope>
    <source>
        <strain evidence="2 3">CL_MEX2019</strain>
        <tissue evidence="2">Muscle</tissue>
    </source>
</reference>
<dbReference type="Proteomes" id="UP001352852">
    <property type="component" value="Unassembled WGS sequence"/>
</dbReference>
<feature type="compositionally biased region" description="Basic and acidic residues" evidence="1">
    <location>
        <begin position="13"/>
        <end position="24"/>
    </location>
</feature>
<accession>A0ABU7DLB4</accession>
<protein>
    <submittedName>
        <fullName evidence="2">Uncharacterized protein</fullName>
    </submittedName>
</protein>
<proteinExistence type="predicted"/>
<name>A0ABU7DLB4_9TELE</name>
<evidence type="ECO:0000313" key="3">
    <source>
        <dbReference type="Proteomes" id="UP001352852"/>
    </source>
</evidence>
<organism evidence="2 3">
    <name type="scientific">Characodon lateralis</name>
    <dbReference type="NCBI Taxonomy" id="208331"/>
    <lineage>
        <taxon>Eukaryota</taxon>
        <taxon>Metazoa</taxon>
        <taxon>Chordata</taxon>
        <taxon>Craniata</taxon>
        <taxon>Vertebrata</taxon>
        <taxon>Euteleostomi</taxon>
        <taxon>Actinopterygii</taxon>
        <taxon>Neopterygii</taxon>
        <taxon>Teleostei</taxon>
        <taxon>Neoteleostei</taxon>
        <taxon>Acanthomorphata</taxon>
        <taxon>Ovalentaria</taxon>
        <taxon>Atherinomorphae</taxon>
        <taxon>Cyprinodontiformes</taxon>
        <taxon>Goodeidae</taxon>
        <taxon>Characodon</taxon>
    </lineage>
</organism>
<dbReference type="EMBL" id="JAHUTJ010029229">
    <property type="protein sequence ID" value="MED6275839.1"/>
    <property type="molecule type" value="Genomic_DNA"/>
</dbReference>
<feature type="region of interest" description="Disordered" evidence="1">
    <location>
        <begin position="1"/>
        <end position="56"/>
    </location>
</feature>
<sequence length="101" mass="11544">MSGAELMHKKLSNQREKSNREQNTRMKLRIKNIMKNRETMKTTRTRTPKDDDTTPVSSLLLPLSFLVPLTRNSVPNHTDEKHSHIMMLPPPCFTVGIVCSG</sequence>
<evidence type="ECO:0000313" key="2">
    <source>
        <dbReference type="EMBL" id="MED6275839.1"/>
    </source>
</evidence>
<keyword evidence="3" id="KW-1185">Reference proteome</keyword>
<comment type="caution">
    <text evidence="2">The sequence shown here is derived from an EMBL/GenBank/DDBJ whole genome shotgun (WGS) entry which is preliminary data.</text>
</comment>
<evidence type="ECO:0000256" key="1">
    <source>
        <dbReference type="SAM" id="MobiDB-lite"/>
    </source>
</evidence>